<keyword evidence="3" id="KW-1185">Reference proteome</keyword>
<evidence type="ECO:0000313" key="3">
    <source>
        <dbReference type="Proteomes" id="UP000640725"/>
    </source>
</evidence>
<feature type="signal peptide" evidence="1">
    <location>
        <begin position="1"/>
        <end position="23"/>
    </location>
</feature>
<dbReference type="InterPro" id="IPR051082">
    <property type="entry name" value="Pentapeptide-BTB/POZ_domain"/>
</dbReference>
<dbReference type="PANTHER" id="PTHR14136">
    <property type="entry name" value="BTB_POZ DOMAIN-CONTAINING PROTEIN KCTD9"/>
    <property type="match status" value="1"/>
</dbReference>
<evidence type="ECO:0000256" key="1">
    <source>
        <dbReference type="SAM" id="SignalP"/>
    </source>
</evidence>
<dbReference type="Gene3D" id="2.160.20.80">
    <property type="entry name" value="E3 ubiquitin-protein ligase SopA"/>
    <property type="match status" value="1"/>
</dbReference>
<dbReference type="PANTHER" id="PTHR14136:SF17">
    <property type="entry name" value="BTB_POZ DOMAIN-CONTAINING PROTEIN KCTD9"/>
    <property type="match status" value="1"/>
</dbReference>
<reference evidence="2 3" key="1">
    <citation type="submission" date="2020-10" db="EMBL/GenBank/DDBJ databases">
        <authorList>
            <person name="Castelo-Branco R."/>
            <person name="Eusebio N."/>
            <person name="Adriana R."/>
            <person name="Vieira A."/>
            <person name="Brugerolle De Fraissinette N."/>
            <person name="Rezende De Castro R."/>
            <person name="Schneider M.P."/>
            <person name="Vasconcelos V."/>
            <person name="Leao P.N."/>
        </authorList>
    </citation>
    <scope>NUCLEOTIDE SEQUENCE [LARGE SCALE GENOMIC DNA]</scope>
    <source>
        <strain evidence="2 3">LEGE 06226</strain>
    </source>
</reference>
<name>A0ABR9UB50_9CYAN</name>
<keyword evidence="1" id="KW-0732">Signal</keyword>
<evidence type="ECO:0000313" key="2">
    <source>
        <dbReference type="EMBL" id="MBE9143688.1"/>
    </source>
</evidence>
<dbReference type="SUPFAM" id="SSF141571">
    <property type="entry name" value="Pentapeptide repeat-like"/>
    <property type="match status" value="1"/>
</dbReference>
<organism evidence="2 3">
    <name type="scientific">Planktothrix mougeotii LEGE 06226</name>
    <dbReference type="NCBI Taxonomy" id="1828728"/>
    <lineage>
        <taxon>Bacteria</taxon>
        <taxon>Bacillati</taxon>
        <taxon>Cyanobacteriota</taxon>
        <taxon>Cyanophyceae</taxon>
        <taxon>Oscillatoriophycideae</taxon>
        <taxon>Oscillatoriales</taxon>
        <taxon>Microcoleaceae</taxon>
        <taxon>Planktothrix</taxon>
    </lineage>
</organism>
<dbReference type="Pfam" id="PF00805">
    <property type="entry name" value="Pentapeptide"/>
    <property type="match status" value="1"/>
</dbReference>
<feature type="chain" id="PRO_5045835312" evidence="1">
    <location>
        <begin position="24"/>
        <end position="249"/>
    </location>
</feature>
<dbReference type="Proteomes" id="UP000640725">
    <property type="component" value="Unassembled WGS sequence"/>
</dbReference>
<sequence>MSLLAACLVTLLSLTSFSSNAWAFDQTQLDLLKSSVEQWNNWKFSTGSRPDLTGADLSGLNLTDAFLRFSDLSGANLAGTNLHDADLISVKLNNANLTGADLTDTSLSDTDFSGANLTNANLSGYHYTDDFINFQGANLSDANLNSDELIVCNINTDPYADRYRDPYADRYRDPYADRYRDPYADRYTDPENSYRYQFRCESSRSRESNLVVNFYQATYNENTQFPPGLDPERAVAKNNQPFDRYARYR</sequence>
<comment type="caution">
    <text evidence="2">The sequence shown here is derived from an EMBL/GenBank/DDBJ whole genome shotgun (WGS) entry which is preliminary data.</text>
</comment>
<dbReference type="EMBL" id="JADEWU010000019">
    <property type="protein sequence ID" value="MBE9143688.1"/>
    <property type="molecule type" value="Genomic_DNA"/>
</dbReference>
<gene>
    <name evidence="2" type="ORF">IQ236_10670</name>
</gene>
<protein>
    <submittedName>
        <fullName evidence="2">Pentapeptide repeat-containing protein</fullName>
    </submittedName>
</protein>
<proteinExistence type="predicted"/>
<accession>A0ABR9UB50</accession>
<dbReference type="InterPro" id="IPR001646">
    <property type="entry name" value="5peptide_repeat"/>
</dbReference>
<dbReference type="RefSeq" id="WP_193869244.1">
    <property type="nucleotide sequence ID" value="NZ_JADEWU010000019.1"/>
</dbReference>